<feature type="signal peptide" evidence="1">
    <location>
        <begin position="1"/>
        <end position="22"/>
    </location>
</feature>
<dbReference type="KEGG" id="dpu:SU48_00655"/>
<gene>
    <name evidence="2" type="ORF">SU48_00655</name>
</gene>
<organism evidence="2 3">
    <name type="scientific">Deinococcus puniceus</name>
    <dbReference type="NCBI Taxonomy" id="1182568"/>
    <lineage>
        <taxon>Bacteria</taxon>
        <taxon>Thermotogati</taxon>
        <taxon>Deinococcota</taxon>
        <taxon>Deinococci</taxon>
        <taxon>Deinococcales</taxon>
        <taxon>Deinococcaceae</taxon>
        <taxon>Deinococcus</taxon>
    </lineage>
</organism>
<dbReference type="Proteomes" id="UP000077363">
    <property type="component" value="Chromosome"/>
</dbReference>
<dbReference type="RefSeq" id="WP_064013561.1">
    <property type="nucleotide sequence ID" value="NZ_CP011387.1"/>
</dbReference>
<dbReference type="STRING" id="1182568.SU48_00655"/>
<name>A0A172T6E8_9DEIO</name>
<protein>
    <recommendedName>
        <fullName evidence="4">VCBS repeat-containing protein</fullName>
    </recommendedName>
</protein>
<proteinExistence type="predicted"/>
<dbReference type="AlphaFoldDB" id="A0A172T6E8"/>
<reference evidence="2 3" key="1">
    <citation type="submission" date="2015-01" db="EMBL/GenBank/DDBJ databases">
        <title>Deinococcus puniceus/DY1/ whole genome sequencing.</title>
        <authorList>
            <person name="Kim M.K."/>
            <person name="Srinivasan S."/>
            <person name="Lee J.-J."/>
        </authorList>
    </citation>
    <scope>NUCLEOTIDE SEQUENCE [LARGE SCALE GENOMIC DNA]</scope>
    <source>
        <strain evidence="2 3">DY1</strain>
    </source>
</reference>
<keyword evidence="1" id="KW-0732">Signal</keyword>
<evidence type="ECO:0000313" key="2">
    <source>
        <dbReference type="EMBL" id="ANE42517.1"/>
    </source>
</evidence>
<evidence type="ECO:0000256" key="1">
    <source>
        <dbReference type="SAM" id="SignalP"/>
    </source>
</evidence>
<dbReference type="PATRIC" id="fig|1182568.3.peg.136"/>
<keyword evidence="3" id="KW-1185">Reference proteome</keyword>
<evidence type="ECO:0000313" key="3">
    <source>
        <dbReference type="Proteomes" id="UP000077363"/>
    </source>
</evidence>
<accession>A0A172T6E8</accession>
<sequence length="231" mass="24621">MRRPVARSLLALALALPAFAVAGGSGGPRSDGTFPAGQVLARLAQPAVTLEGVRAFKWNDITGIRVRAGGAVRVFPAWRSIGNPTFWPTLQAADLTGDGRPEVLAQLMVDEGTGYAIFDARVLALPDALNGELWELNVAEPLNAIRARVTFAPGAVIVGGVRHTLDLPEGAPAVPSRIGDQLRWSVRGGRLVAEATVQQDWAFSGTLLLIYRVQGGNLVPERVEYDARIQD</sequence>
<feature type="chain" id="PRO_5008000408" description="VCBS repeat-containing protein" evidence="1">
    <location>
        <begin position="23"/>
        <end position="231"/>
    </location>
</feature>
<dbReference type="OrthoDB" id="65348at2"/>
<dbReference type="EMBL" id="CP011387">
    <property type="protein sequence ID" value="ANE42517.1"/>
    <property type="molecule type" value="Genomic_DNA"/>
</dbReference>
<evidence type="ECO:0008006" key="4">
    <source>
        <dbReference type="Google" id="ProtNLM"/>
    </source>
</evidence>